<dbReference type="EMBL" id="BOOI01000046">
    <property type="protein sequence ID" value="GIH86443.1"/>
    <property type="molecule type" value="Genomic_DNA"/>
</dbReference>
<evidence type="ECO:0000313" key="1">
    <source>
        <dbReference type="EMBL" id="GIH86443.1"/>
    </source>
</evidence>
<dbReference type="Proteomes" id="UP000655044">
    <property type="component" value="Unassembled WGS sequence"/>
</dbReference>
<keyword evidence="2" id="KW-1185">Reference proteome</keyword>
<dbReference type="RefSeq" id="WP_189243016.1">
    <property type="nucleotide sequence ID" value="NZ_BMQP01000026.1"/>
</dbReference>
<evidence type="ECO:0000313" key="2">
    <source>
        <dbReference type="Proteomes" id="UP000655044"/>
    </source>
</evidence>
<name>A0A8J3SAU7_PLARO</name>
<organism evidence="1 2">
    <name type="scientific">Planobispora rosea</name>
    <dbReference type="NCBI Taxonomy" id="35762"/>
    <lineage>
        <taxon>Bacteria</taxon>
        <taxon>Bacillati</taxon>
        <taxon>Actinomycetota</taxon>
        <taxon>Actinomycetes</taxon>
        <taxon>Streptosporangiales</taxon>
        <taxon>Streptosporangiaceae</taxon>
        <taxon>Planobispora</taxon>
    </lineage>
</organism>
<sequence length="118" mass="13009">MSAEPIPPPVELPPEVADYVQVLRAIDQRRKQLDTYAEIAETHIKNALGDSEIGNVNGQPVVYWRHVKGKTTTDYRRLRIDHPEIVPLLQAYTKVGNPSRRFTLADAAAATPPASGAP</sequence>
<protein>
    <submittedName>
        <fullName evidence="1">Uncharacterized protein</fullName>
    </submittedName>
</protein>
<reference evidence="1" key="1">
    <citation type="submission" date="2021-01" db="EMBL/GenBank/DDBJ databases">
        <title>Whole genome shotgun sequence of Planobispora rosea NBRC 15558.</title>
        <authorList>
            <person name="Komaki H."/>
            <person name="Tamura T."/>
        </authorList>
    </citation>
    <scope>NUCLEOTIDE SEQUENCE</scope>
    <source>
        <strain evidence="1">NBRC 15558</strain>
    </source>
</reference>
<proteinExistence type="predicted"/>
<comment type="caution">
    <text evidence="1">The sequence shown here is derived from an EMBL/GenBank/DDBJ whole genome shotgun (WGS) entry which is preliminary data.</text>
</comment>
<dbReference type="AlphaFoldDB" id="A0A8J3SAU7"/>
<accession>A0A8J3SAU7</accession>
<gene>
    <name evidence="1" type="ORF">Pro02_48510</name>
</gene>